<keyword evidence="2" id="KW-1185">Reference proteome</keyword>
<protein>
    <submittedName>
        <fullName evidence="1">2'-5' RNA ligase family protein</fullName>
    </submittedName>
</protein>
<dbReference type="Proteomes" id="UP001432075">
    <property type="component" value="Chromosome"/>
</dbReference>
<dbReference type="PANTHER" id="PTHR40037:SF1">
    <property type="entry name" value="PHOSPHOESTERASE SAOUHSC_00951-RELATED"/>
    <property type="match status" value="1"/>
</dbReference>
<dbReference type="Pfam" id="PF13563">
    <property type="entry name" value="2_5_RNA_ligase2"/>
    <property type="match status" value="1"/>
</dbReference>
<dbReference type="InterPro" id="IPR009097">
    <property type="entry name" value="Cyclic_Pdiesterase"/>
</dbReference>
<dbReference type="RefSeq" id="WP_328775182.1">
    <property type="nucleotide sequence ID" value="NZ_CP108057.1"/>
</dbReference>
<dbReference type="Gene3D" id="3.90.1140.10">
    <property type="entry name" value="Cyclic phosphodiesterase"/>
    <property type="match status" value="1"/>
</dbReference>
<reference evidence="1" key="1">
    <citation type="submission" date="2022-10" db="EMBL/GenBank/DDBJ databases">
        <title>The complete genomes of actinobacterial strains from the NBC collection.</title>
        <authorList>
            <person name="Joergensen T.S."/>
            <person name="Alvarez Arevalo M."/>
            <person name="Sterndorff E.B."/>
            <person name="Faurdal D."/>
            <person name="Vuksanovic O."/>
            <person name="Mourched A.-S."/>
            <person name="Charusanti P."/>
            <person name="Shaw S."/>
            <person name="Blin K."/>
            <person name="Weber T."/>
        </authorList>
    </citation>
    <scope>NUCLEOTIDE SEQUENCE</scope>
    <source>
        <strain evidence="1">NBC_00283</strain>
    </source>
</reference>
<evidence type="ECO:0000313" key="2">
    <source>
        <dbReference type="Proteomes" id="UP001432075"/>
    </source>
</evidence>
<accession>A0ABZ1REJ2</accession>
<dbReference type="InterPro" id="IPR050580">
    <property type="entry name" value="2H_phosphoesterase_YjcG-like"/>
</dbReference>
<dbReference type="EMBL" id="CP108057">
    <property type="protein sequence ID" value="WUO44925.1"/>
    <property type="molecule type" value="Genomic_DNA"/>
</dbReference>
<proteinExistence type="predicted"/>
<gene>
    <name evidence="1" type="ORF">OHU17_03375</name>
</gene>
<organism evidence="1 2">
    <name type="scientific">Streptomyces goshikiensis</name>
    <dbReference type="NCBI Taxonomy" id="1942"/>
    <lineage>
        <taxon>Bacteria</taxon>
        <taxon>Bacillati</taxon>
        <taxon>Actinomycetota</taxon>
        <taxon>Actinomycetes</taxon>
        <taxon>Kitasatosporales</taxon>
        <taxon>Streptomycetaceae</taxon>
        <taxon>Streptomyces</taxon>
    </lineage>
</organism>
<keyword evidence="1" id="KW-0436">Ligase</keyword>
<sequence>MTDDGASGAFLAGQTGLIVTIPEAEPVVRAWRERLDPGARAGVPAHVTVLFPFLEERDIDASVHAAIAEVLSGHEAFDLRFEGCGRFPGTLYLAPVPDTPLRRLTLAIAERWPRNPPYGGRFAEVVPHLTIAQDQEPHVLSAVEAGLRPRLPFSAHVSSVALMAYDGTAWQHRTTFPLPPATTTG</sequence>
<dbReference type="SUPFAM" id="SSF55144">
    <property type="entry name" value="LigT-like"/>
    <property type="match status" value="1"/>
</dbReference>
<dbReference type="PANTHER" id="PTHR40037">
    <property type="entry name" value="PHOSPHOESTERASE YJCG-RELATED"/>
    <property type="match status" value="1"/>
</dbReference>
<name>A0ABZ1REJ2_9ACTN</name>
<evidence type="ECO:0000313" key="1">
    <source>
        <dbReference type="EMBL" id="WUO44925.1"/>
    </source>
</evidence>
<dbReference type="GO" id="GO:0016874">
    <property type="term" value="F:ligase activity"/>
    <property type="evidence" value="ECO:0007669"/>
    <property type="project" value="UniProtKB-KW"/>
</dbReference>